<gene>
    <name evidence="1" type="ORF">AVEN_37051_1</name>
</gene>
<accession>A0A4Y2RAB2</accession>
<dbReference type="EMBL" id="BGPR01016370">
    <property type="protein sequence ID" value="GBN72734.1"/>
    <property type="molecule type" value="Genomic_DNA"/>
</dbReference>
<comment type="caution">
    <text evidence="1">The sequence shown here is derived from an EMBL/GenBank/DDBJ whole genome shotgun (WGS) entry which is preliminary data.</text>
</comment>
<name>A0A4Y2RAB2_ARAVE</name>
<sequence>MCFVAARMINKPDDKNNLPLRDHRDEDVLDEVKDKEDLLPAKHESDSRRVHIWREANTSYLPSNIRKRNTYAADTVHVWRRMS</sequence>
<evidence type="ECO:0000313" key="1">
    <source>
        <dbReference type="EMBL" id="GBN72734.1"/>
    </source>
</evidence>
<evidence type="ECO:0000313" key="2">
    <source>
        <dbReference type="Proteomes" id="UP000499080"/>
    </source>
</evidence>
<reference evidence="1 2" key="1">
    <citation type="journal article" date="2019" name="Sci. Rep.">
        <title>Orb-weaving spider Araneus ventricosus genome elucidates the spidroin gene catalogue.</title>
        <authorList>
            <person name="Kono N."/>
            <person name="Nakamura H."/>
            <person name="Ohtoshi R."/>
            <person name="Moran D.A.P."/>
            <person name="Shinohara A."/>
            <person name="Yoshida Y."/>
            <person name="Fujiwara M."/>
            <person name="Mori M."/>
            <person name="Tomita M."/>
            <person name="Arakawa K."/>
        </authorList>
    </citation>
    <scope>NUCLEOTIDE SEQUENCE [LARGE SCALE GENOMIC DNA]</scope>
</reference>
<organism evidence="1 2">
    <name type="scientific">Araneus ventricosus</name>
    <name type="common">Orbweaver spider</name>
    <name type="synonym">Epeira ventricosa</name>
    <dbReference type="NCBI Taxonomy" id="182803"/>
    <lineage>
        <taxon>Eukaryota</taxon>
        <taxon>Metazoa</taxon>
        <taxon>Ecdysozoa</taxon>
        <taxon>Arthropoda</taxon>
        <taxon>Chelicerata</taxon>
        <taxon>Arachnida</taxon>
        <taxon>Araneae</taxon>
        <taxon>Araneomorphae</taxon>
        <taxon>Entelegynae</taxon>
        <taxon>Araneoidea</taxon>
        <taxon>Araneidae</taxon>
        <taxon>Araneus</taxon>
    </lineage>
</organism>
<dbReference type="Proteomes" id="UP000499080">
    <property type="component" value="Unassembled WGS sequence"/>
</dbReference>
<protein>
    <submittedName>
        <fullName evidence="1">Uncharacterized protein</fullName>
    </submittedName>
</protein>
<dbReference type="AlphaFoldDB" id="A0A4Y2RAB2"/>
<keyword evidence="2" id="KW-1185">Reference proteome</keyword>
<proteinExistence type="predicted"/>